<reference evidence="2 3" key="1">
    <citation type="journal article" date="2020" name="Nat. Food">
        <title>A phased Vanilla planifolia genome enables genetic improvement of flavour and production.</title>
        <authorList>
            <person name="Hasing T."/>
            <person name="Tang H."/>
            <person name="Brym M."/>
            <person name="Khazi F."/>
            <person name="Huang T."/>
            <person name="Chambers A.H."/>
        </authorList>
    </citation>
    <scope>NUCLEOTIDE SEQUENCE [LARGE SCALE GENOMIC DNA]</scope>
    <source>
        <tissue evidence="2">Leaf</tissue>
    </source>
</reference>
<feature type="compositionally biased region" description="Low complexity" evidence="1">
    <location>
        <begin position="166"/>
        <end position="175"/>
    </location>
</feature>
<dbReference type="OrthoDB" id="185373at2759"/>
<accession>A0A835QZ63</accession>
<dbReference type="Proteomes" id="UP000636800">
    <property type="component" value="Chromosome 5"/>
</dbReference>
<evidence type="ECO:0000256" key="1">
    <source>
        <dbReference type="SAM" id="MobiDB-lite"/>
    </source>
</evidence>
<protein>
    <submittedName>
        <fullName evidence="2">Uncharacterized protein</fullName>
    </submittedName>
</protein>
<comment type="caution">
    <text evidence="2">The sequence shown here is derived from an EMBL/GenBank/DDBJ whole genome shotgun (WGS) entry which is preliminary data.</text>
</comment>
<feature type="region of interest" description="Disordered" evidence="1">
    <location>
        <begin position="144"/>
        <end position="191"/>
    </location>
</feature>
<name>A0A835QZ63_VANPL</name>
<gene>
    <name evidence="2" type="ORF">HPP92_011486</name>
</gene>
<feature type="region of interest" description="Disordered" evidence="1">
    <location>
        <begin position="76"/>
        <end position="101"/>
    </location>
</feature>
<evidence type="ECO:0000313" key="3">
    <source>
        <dbReference type="Proteomes" id="UP000636800"/>
    </source>
</evidence>
<sequence length="191" mass="20687">MATTAQTFSGNMKWHVENGIFREGDVVVTLLIDSTGRLASQIATVVQGKDNQHTQPYREDGDMHYATSQLLMFNGRNVYDNGNNDDGNGSSGNAKSNGRLSDASACDLSLGEEGEYSMGSTIESGVPPWTGKSSEIIKEKITKSSSRIHKSLPYRTGHGFPRRANSSDSLSSLFLKKPTSSQVATFNQMKG</sequence>
<evidence type="ECO:0000313" key="2">
    <source>
        <dbReference type="EMBL" id="KAG0480628.1"/>
    </source>
</evidence>
<feature type="compositionally biased region" description="Polar residues" evidence="1">
    <location>
        <begin position="178"/>
        <end position="191"/>
    </location>
</feature>
<proteinExistence type="predicted"/>
<organism evidence="2 3">
    <name type="scientific">Vanilla planifolia</name>
    <name type="common">Vanilla</name>
    <dbReference type="NCBI Taxonomy" id="51239"/>
    <lineage>
        <taxon>Eukaryota</taxon>
        <taxon>Viridiplantae</taxon>
        <taxon>Streptophyta</taxon>
        <taxon>Embryophyta</taxon>
        <taxon>Tracheophyta</taxon>
        <taxon>Spermatophyta</taxon>
        <taxon>Magnoliopsida</taxon>
        <taxon>Liliopsida</taxon>
        <taxon>Asparagales</taxon>
        <taxon>Orchidaceae</taxon>
        <taxon>Vanilloideae</taxon>
        <taxon>Vanilleae</taxon>
        <taxon>Vanilla</taxon>
    </lineage>
</organism>
<dbReference type="AlphaFoldDB" id="A0A835QZ63"/>
<feature type="compositionally biased region" description="Low complexity" evidence="1">
    <location>
        <begin position="76"/>
        <end position="98"/>
    </location>
</feature>
<keyword evidence="3" id="KW-1185">Reference proteome</keyword>
<dbReference type="EMBL" id="JADCNL010000005">
    <property type="protein sequence ID" value="KAG0480628.1"/>
    <property type="molecule type" value="Genomic_DNA"/>
</dbReference>